<dbReference type="Gene3D" id="3.40.395.10">
    <property type="entry name" value="Adenoviral Proteinase, Chain A"/>
    <property type="match status" value="1"/>
</dbReference>
<dbReference type="PANTHER" id="PTHR12606">
    <property type="entry name" value="SENTRIN/SUMO-SPECIFIC PROTEASE"/>
    <property type="match status" value="1"/>
</dbReference>
<evidence type="ECO:0000256" key="3">
    <source>
        <dbReference type="ARBA" id="ARBA00022801"/>
    </source>
</evidence>
<accession>A0A8B9ZEQ6</accession>
<evidence type="ECO:0000256" key="5">
    <source>
        <dbReference type="SAM" id="MobiDB-lite"/>
    </source>
</evidence>
<evidence type="ECO:0000256" key="2">
    <source>
        <dbReference type="ARBA" id="ARBA00022670"/>
    </source>
</evidence>
<reference evidence="7" key="2">
    <citation type="submission" date="2025-08" db="UniProtKB">
        <authorList>
            <consortium name="Ensembl"/>
        </authorList>
    </citation>
    <scope>IDENTIFICATION</scope>
</reference>
<dbReference type="GO" id="GO:0080090">
    <property type="term" value="P:regulation of primary metabolic process"/>
    <property type="evidence" value="ECO:0007669"/>
    <property type="project" value="UniProtKB-ARBA"/>
</dbReference>
<feature type="domain" description="Ubiquitin-like protease family profile" evidence="6">
    <location>
        <begin position="423"/>
        <end position="587"/>
    </location>
</feature>
<feature type="compositionally biased region" description="Polar residues" evidence="5">
    <location>
        <begin position="284"/>
        <end position="302"/>
    </location>
</feature>
<comment type="similarity">
    <text evidence="1">Belongs to the peptidase C48 family.</text>
</comment>
<dbReference type="Pfam" id="PF02902">
    <property type="entry name" value="Peptidase_C48"/>
    <property type="match status" value="1"/>
</dbReference>
<dbReference type="Ensembl" id="ENSAPLT00020013975.1">
    <property type="protein sequence ID" value="ENSAPLP00020012984.1"/>
    <property type="gene ID" value="ENSAPLG00020008210.1"/>
</dbReference>
<reference evidence="7" key="1">
    <citation type="submission" date="2019-08" db="EMBL/GenBank/DDBJ databases">
        <title>Three high-quality genomes provides insights into domestication of ducks.</title>
        <authorList>
            <person name="Hou Z.C."/>
            <person name="Zhu F."/>
            <person name="Yin Z.T."/>
            <person name="Zhang F."/>
        </authorList>
    </citation>
    <scope>NUCLEOTIDE SEQUENCE [LARGE SCALE GENOMIC DNA]</scope>
</reference>
<name>A0A8B9ZEQ6_ANAPL</name>
<dbReference type="AlphaFoldDB" id="A0A8B9ZEQ6"/>
<feature type="compositionally biased region" description="Low complexity" evidence="5">
    <location>
        <begin position="266"/>
        <end position="283"/>
    </location>
</feature>
<evidence type="ECO:0000256" key="4">
    <source>
        <dbReference type="ARBA" id="ARBA00022807"/>
    </source>
</evidence>
<keyword evidence="3" id="KW-0378">Hydrolase</keyword>
<dbReference type="SUPFAM" id="SSF54001">
    <property type="entry name" value="Cysteine proteinases"/>
    <property type="match status" value="1"/>
</dbReference>
<evidence type="ECO:0000313" key="8">
    <source>
        <dbReference type="Proteomes" id="UP000694400"/>
    </source>
</evidence>
<dbReference type="InterPro" id="IPR003653">
    <property type="entry name" value="Peptidase_C48_C"/>
</dbReference>
<protein>
    <submittedName>
        <fullName evidence="7">SUMO specific peptidase 1</fullName>
    </submittedName>
</protein>
<evidence type="ECO:0000256" key="1">
    <source>
        <dbReference type="ARBA" id="ARBA00005234"/>
    </source>
</evidence>
<dbReference type="PROSITE" id="PS50600">
    <property type="entry name" value="ULP_PROTEASE"/>
    <property type="match status" value="1"/>
</dbReference>
<dbReference type="InterPro" id="IPR038765">
    <property type="entry name" value="Papain-like_cys_pep_sf"/>
</dbReference>
<feature type="compositionally biased region" description="Pro residues" evidence="5">
    <location>
        <begin position="43"/>
        <end position="52"/>
    </location>
</feature>
<keyword evidence="4" id="KW-0788">Thiol protease</keyword>
<proteinExistence type="inferred from homology"/>
<evidence type="ECO:0000259" key="6">
    <source>
        <dbReference type="PROSITE" id="PS50600"/>
    </source>
</evidence>
<feature type="region of interest" description="Disordered" evidence="5">
    <location>
        <begin position="250"/>
        <end position="302"/>
    </location>
</feature>
<dbReference type="GO" id="GO:0016929">
    <property type="term" value="F:deSUMOylase activity"/>
    <property type="evidence" value="ECO:0007669"/>
    <property type="project" value="TreeGrafter"/>
</dbReference>
<evidence type="ECO:0000313" key="7">
    <source>
        <dbReference type="Ensembl" id="ENSAPLP00020012984.1"/>
    </source>
</evidence>
<keyword evidence="2" id="KW-0645">Protease</keyword>
<reference evidence="7" key="3">
    <citation type="submission" date="2025-09" db="UniProtKB">
        <authorList>
            <consortium name="Ensembl"/>
        </authorList>
    </citation>
    <scope>IDENTIFICATION</scope>
</reference>
<dbReference type="FunFam" id="3.40.395.10:FF:000001">
    <property type="entry name" value="Sentrin-specific protease 1"/>
    <property type="match status" value="1"/>
</dbReference>
<dbReference type="GO" id="GO:0016926">
    <property type="term" value="P:protein desumoylation"/>
    <property type="evidence" value="ECO:0007669"/>
    <property type="project" value="TreeGrafter"/>
</dbReference>
<dbReference type="GO" id="GO:0060255">
    <property type="term" value="P:regulation of macromolecule metabolic process"/>
    <property type="evidence" value="ECO:0007669"/>
    <property type="project" value="UniProtKB-ARBA"/>
</dbReference>
<dbReference type="GO" id="GO:0006508">
    <property type="term" value="P:proteolysis"/>
    <property type="evidence" value="ECO:0007669"/>
    <property type="project" value="UniProtKB-KW"/>
</dbReference>
<feature type="region of interest" description="Disordered" evidence="5">
    <location>
        <begin position="1"/>
        <end position="52"/>
    </location>
</feature>
<sequence length="617" mass="69718">MEARDAAHPNHGSLFKAFPPQPRAGLRDTLGQPDTKVCRPPRLRYPPPPPRDPLGLPPLGILLLFGSFWGASGAARPHHKHHTFRPAAEPRGFGSSANGQWRGLVPTLGSAPPKPRLSRGSYLEARKIPSGTSNSFVGKSNHHCHASAFPIKPAPSPSWSGPCRRSLLSPKKTPRRFISTAEETVREEEREIYRQLLQMVTGKQFSTSKPSSLFPFHLSRCSNSSKTIVKETPNKNSKLFEAPSIAPASSSTSILGAPEQPSHKAPLYSPPSYSSSIFESPNSTAQQHQENVPASSTQSEGSDSVILLKVKDSRTPAPSPPFFQAELWIKELTSVYDSRARERWRQIEEQKALALQLQSQRLQEHSVQDLVDLNLRVPLEKEIPVTVVPEEKEDAKSADGEEEFPEITEEMEKEIKNVEAFRLTITRKDIQTLNNLNWLNDEIINFYMNLLMERSKEKGLPTVHAFNTFFFTKLKTAGYQAVKRWTKKVDIFSVDLLLVPIHLGVHWCLAVVDFRKKTITYYDSMGGINSEACRILLQYLKQESLDKKRKEFDTNGWSLLSKKSQEIPQQMNGSDCGMFACKYADCITKDKPINFTQQHMPYFRKRMAWEILHRKLL</sequence>
<dbReference type="PANTHER" id="PTHR12606:SF30">
    <property type="entry name" value="SENTRIN-SPECIFIC PROTEASE 1"/>
    <property type="match status" value="1"/>
</dbReference>
<dbReference type="GO" id="GO:0005634">
    <property type="term" value="C:nucleus"/>
    <property type="evidence" value="ECO:0007669"/>
    <property type="project" value="TreeGrafter"/>
</dbReference>
<dbReference type="Proteomes" id="UP000694400">
    <property type="component" value="Chromosome 31"/>
</dbReference>
<organism evidence="7 8">
    <name type="scientific">Anas platyrhynchos</name>
    <name type="common">Mallard</name>
    <name type="synonym">Anas boschas</name>
    <dbReference type="NCBI Taxonomy" id="8839"/>
    <lineage>
        <taxon>Eukaryota</taxon>
        <taxon>Metazoa</taxon>
        <taxon>Chordata</taxon>
        <taxon>Craniata</taxon>
        <taxon>Vertebrata</taxon>
        <taxon>Euteleostomi</taxon>
        <taxon>Archelosauria</taxon>
        <taxon>Archosauria</taxon>
        <taxon>Dinosauria</taxon>
        <taxon>Saurischia</taxon>
        <taxon>Theropoda</taxon>
        <taxon>Coelurosauria</taxon>
        <taxon>Aves</taxon>
        <taxon>Neognathae</taxon>
        <taxon>Galloanserae</taxon>
        <taxon>Anseriformes</taxon>
        <taxon>Anatidae</taxon>
        <taxon>Anatinae</taxon>
        <taxon>Anas</taxon>
    </lineage>
</organism>